<dbReference type="PANTHER" id="PTHR43386:SF1">
    <property type="entry name" value="D,D-DIPEPTIDE TRANSPORT SYSTEM PERMEASE PROTEIN DDPC-RELATED"/>
    <property type="match status" value="1"/>
</dbReference>
<evidence type="ECO:0000256" key="1">
    <source>
        <dbReference type="ARBA" id="ARBA00004651"/>
    </source>
</evidence>
<evidence type="ECO:0000256" key="4">
    <source>
        <dbReference type="ARBA" id="ARBA00022692"/>
    </source>
</evidence>
<dbReference type="CDD" id="cd06261">
    <property type="entry name" value="TM_PBP2"/>
    <property type="match status" value="1"/>
</dbReference>
<reference evidence="9" key="1">
    <citation type="submission" date="2019-09" db="EMBL/GenBank/DDBJ databases">
        <title>Characterisation of the sponge microbiome using genome-centric metagenomics.</title>
        <authorList>
            <person name="Engelberts J.P."/>
            <person name="Robbins S.J."/>
            <person name="De Goeij J.M."/>
            <person name="Aranda M."/>
            <person name="Bell S.C."/>
            <person name="Webster N.S."/>
        </authorList>
    </citation>
    <scope>NUCLEOTIDE SEQUENCE</scope>
    <source>
        <strain evidence="9">SB0664_bin_27</strain>
    </source>
</reference>
<dbReference type="Gene3D" id="1.10.3720.10">
    <property type="entry name" value="MetI-like"/>
    <property type="match status" value="1"/>
</dbReference>
<keyword evidence="6 7" id="KW-0472">Membrane</keyword>
<dbReference type="Pfam" id="PF00528">
    <property type="entry name" value="BPD_transp_1"/>
    <property type="match status" value="1"/>
</dbReference>
<name>A0A6B0YQ73_9CHLR</name>
<evidence type="ECO:0000313" key="9">
    <source>
        <dbReference type="EMBL" id="MXY93063.1"/>
    </source>
</evidence>
<evidence type="ECO:0000256" key="7">
    <source>
        <dbReference type="RuleBase" id="RU363032"/>
    </source>
</evidence>
<feature type="transmembrane region" description="Helical" evidence="7">
    <location>
        <begin position="145"/>
        <end position="169"/>
    </location>
</feature>
<feature type="transmembrane region" description="Helical" evidence="7">
    <location>
        <begin position="36"/>
        <end position="56"/>
    </location>
</feature>
<evidence type="ECO:0000256" key="3">
    <source>
        <dbReference type="ARBA" id="ARBA00022475"/>
    </source>
</evidence>
<dbReference type="EMBL" id="VXRG01000054">
    <property type="protein sequence ID" value="MXY93063.1"/>
    <property type="molecule type" value="Genomic_DNA"/>
</dbReference>
<feature type="domain" description="ABC transmembrane type-1" evidence="8">
    <location>
        <begin position="96"/>
        <end position="287"/>
    </location>
</feature>
<dbReference type="InterPro" id="IPR035906">
    <property type="entry name" value="MetI-like_sf"/>
</dbReference>
<dbReference type="SUPFAM" id="SSF161098">
    <property type="entry name" value="MetI-like"/>
    <property type="match status" value="1"/>
</dbReference>
<keyword evidence="4 7" id="KW-0812">Transmembrane</keyword>
<proteinExistence type="inferred from homology"/>
<protein>
    <submittedName>
        <fullName evidence="9">ABC transporter permease</fullName>
    </submittedName>
</protein>
<evidence type="ECO:0000259" key="8">
    <source>
        <dbReference type="PROSITE" id="PS50928"/>
    </source>
</evidence>
<keyword evidence="2 7" id="KW-0813">Transport</keyword>
<dbReference type="Pfam" id="PF12911">
    <property type="entry name" value="OppC_N"/>
    <property type="match status" value="1"/>
</dbReference>
<evidence type="ECO:0000256" key="5">
    <source>
        <dbReference type="ARBA" id="ARBA00022989"/>
    </source>
</evidence>
<dbReference type="GO" id="GO:0005886">
    <property type="term" value="C:plasma membrane"/>
    <property type="evidence" value="ECO:0007669"/>
    <property type="project" value="UniProtKB-SubCell"/>
</dbReference>
<dbReference type="PANTHER" id="PTHR43386">
    <property type="entry name" value="OLIGOPEPTIDE TRANSPORT SYSTEM PERMEASE PROTEIN APPC"/>
    <property type="match status" value="1"/>
</dbReference>
<keyword evidence="3" id="KW-1003">Cell membrane</keyword>
<evidence type="ECO:0000256" key="6">
    <source>
        <dbReference type="ARBA" id="ARBA00023136"/>
    </source>
</evidence>
<accession>A0A6B0YQ73</accession>
<sequence length="301" mass="32875">MSAQNENASESTQALTIDRPSLAVQNFRLFMQNPGAVGGVIFMLVITVSAILAPWLTPFEPHEIDVQAIRKPPSADHWLGTDLTGRDMLTRILYGGRVSLLIGLAAVIIRTVIGLIVGSLSGYFGGVIDFFGQRIVDIMIVFPDIFFLLIVIAIIGPTPWTLLIALGFLSWPFDARIFRSQVLSIRELDYILAARSIGTTTGRIVRQHVTPNLMPLVLVNMTLNIGVAIIAEAGISFLGLGVQPPTPSWGNMITSANNLSLIQRFWWLWVPPGGVLVGTVISLNLIGDALRDILDPRWRAS</sequence>
<comment type="similarity">
    <text evidence="7">Belongs to the binding-protein-dependent transport system permease family.</text>
</comment>
<evidence type="ECO:0000256" key="2">
    <source>
        <dbReference type="ARBA" id="ARBA00022448"/>
    </source>
</evidence>
<dbReference type="PROSITE" id="PS50928">
    <property type="entry name" value="ABC_TM1"/>
    <property type="match status" value="1"/>
</dbReference>
<feature type="transmembrane region" description="Helical" evidence="7">
    <location>
        <begin position="266"/>
        <end position="287"/>
    </location>
</feature>
<gene>
    <name evidence="9" type="ORF">F4Y42_06380</name>
</gene>
<feature type="transmembrane region" description="Helical" evidence="7">
    <location>
        <begin position="98"/>
        <end position="125"/>
    </location>
</feature>
<feature type="transmembrane region" description="Helical" evidence="7">
    <location>
        <begin position="216"/>
        <end position="242"/>
    </location>
</feature>
<keyword evidence="5 7" id="KW-1133">Transmembrane helix</keyword>
<organism evidence="9">
    <name type="scientific">Caldilineaceae bacterium SB0664_bin_27</name>
    <dbReference type="NCBI Taxonomy" id="2605260"/>
    <lineage>
        <taxon>Bacteria</taxon>
        <taxon>Bacillati</taxon>
        <taxon>Chloroflexota</taxon>
        <taxon>Caldilineae</taxon>
        <taxon>Caldilineales</taxon>
        <taxon>Caldilineaceae</taxon>
    </lineage>
</organism>
<comment type="subcellular location">
    <subcellularLocation>
        <location evidence="1 7">Cell membrane</location>
        <topology evidence="1 7">Multi-pass membrane protein</topology>
    </subcellularLocation>
</comment>
<comment type="caution">
    <text evidence="9">The sequence shown here is derived from an EMBL/GenBank/DDBJ whole genome shotgun (WGS) entry which is preliminary data.</text>
</comment>
<dbReference type="InterPro" id="IPR025966">
    <property type="entry name" value="OppC_N"/>
</dbReference>
<dbReference type="GO" id="GO:0055085">
    <property type="term" value="P:transmembrane transport"/>
    <property type="evidence" value="ECO:0007669"/>
    <property type="project" value="InterPro"/>
</dbReference>
<dbReference type="InterPro" id="IPR050366">
    <property type="entry name" value="BP-dependent_transpt_permease"/>
</dbReference>
<dbReference type="AlphaFoldDB" id="A0A6B0YQ73"/>
<dbReference type="InterPro" id="IPR000515">
    <property type="entry name" value="MetI-like"/>
</dbReference>